<accession>A0ABT1G377</accession>
<dbReference type="RefSeq" id="WP_253579123.1">
    <property type="nucleotide sequence ID" value="NZ_JAMFTQ010000016.1"/>
</dbReference>
<keyword evidence="2" id="KW-1185">Reference proteome</keyword>
<protein>
    <recommendedName>
        <fullName evidence="3">DUF2267 domain-containing protein</fullName>
    </recommendedName>
</protein>
<sequence>MTDTNANVKNLLNAGTRESVVADLTALVEKTIENQSGLTGMTIKAAIGTAKKADADAVSKAINMGMPQIVDELQPFWDGYQGVDTDNVAAPNTFGGYLSSREDDVVNALLDAGDKAVNQAPGAIQKMYSTMRGKAGKIVGPVLPELGEIVEKYAR</sequence>
<evidence type="ECO:0000313" key="2">
    <source>
        <dbReference type="Proteomes" id="UP001204000"/>
    </source>
</evidence>
<comment type="caution">
    <text evidence="1">The sequence shown here is derived from an EMBL/GenBank/DDBJ whole genome shotgun (WGS) entry which is preliminary data.</text>
</comment>
<proteinExistence type="predicted"/>
<gene>
    <name evidence="1" type="ORF">M5J20_09840</name>
</gene>
<dbReference type="EMBL" id="JAMFTQ010000016">
    <property type="protein sequence ID" value="MCP1388480.1"/>
    <property type="molecule type" value="Genomic_DNA"/>
</dbReference>
<reference evidence="1" key="1">
    <citation type="submission" date="2022-05" db="EMBL/GenBank/DDBJ databases">
        <title>Corynebacterium sp. TA-R-1 sp. nov., isolated from human feces.</title>
        <authorList>
            <person name="Shamsuzzaman M."/>
            <person name="Dahal R.H."/>
        </authorList>
    </citation>
    <scope>NUCLEOTIDE SEQUENCE</scope>
    <source>
        <strain evidence="1">TA-R-1</strain>
    </source>
</reference>
<evidence type="ECO:0000313" key="1">
    <source>
        <dbReference type="EMBL" id="MCP1388480.1"/>
    </source>
</evidence>
<name>A0ABT1G377_9CORY</name>
<evidence type="ECO:0008006" key="3">
    <source>
        <dbReference type="Google" id="ProtNLM"/>
    </source>
</evidence>
<dbReference type="Pfam" id="PF21893">
    <property type="entry name" value="DUF6918"/>
    <property type="match status" value="1"/>
</dbReference>
<dbReference type="Proteomes" id="UP001204000">
    <property type="component" value="Unassembled WGS sequence"/>
</dbReference>
<organism evidence="1 2">
    <name type="scientific">Corynebacterium stercoris</name>
    <dbReference type="NCBI Taxonomy" id="2943490"/>
    <lineage>
        <taxon>Bacteria</taxon>
        <taxon>Bacillati</taxon>
        <taxon>Actinomycetota</taxon>
        <taxon>Actinomycetes</taxon>
        <taxon>Mycobacteriales</taxon>
        <taxon>Corynebacteriaceae</taxon>
        <taxon>Corynebacterium</taxon>
    </lineage>
</organism>
<dbReference type="InterPro" id="IPR054211">
    <property type="entry name" value="DUF6918"/>
</dbReference>